<keyword evidence="2" id="KW-1185">Reference proteome</keyword>
<reference evidence="1 2" key="1">
    <citation type="journal article" date="2022" name="bioRxiv">
        <title>The genome of the oomycete Peronosclerospora sorghi, a cosmopolitan pathogen of maize and sorghum, is inflated with dispersed pseudogenes.</title>
        <authorList>
            <person name="Fletcher K."/>
            <person name="Martin F."/>
            <person name="Isakeit T."/>
            <person name="Cavanaugh K."/>
            <person name="Magill C."/>
            <person name="Michelmore R."/>
        </authorList>
    </citation>
    <scope>NUCLEOTIDE SEQUENCE [LARGE SCALE GENOMIC DNA]</scope>
    <source>
        <strain evidence="1">P6</strain>
    </source>
</reference>
<name>A0ACC0VYD2_9STRA</name>
<accession>A0ACC0VYD2</accession>
<proteinExistence type="predicted"/>
<dbReference type="Proteomes" id="UP001163321">
    <property type="component" value="Chromosome 6"/>
</dbReference>
<gene>
    <name evidence="1" type="ORF">PsorP6_010507</name>
</gene>
<evidence type="ECO:0000313" key="1">
    <source>
        <dbReference type="EMBL" id="KAI9910940.1"/>
    </source>
</evidence>
<evidence type="ECO:0000313" key="2">
    <source>
        <dbReference type="Proteomes" id="UP001163321"/>
    </source>
</evidence>
<organism evidence="1 2">
    <name type="scientific">Peronosclerospora sorghi</name>
    <dbReference type="NCBI Taxonomy" id="230839"/>
    <lineage>
        <taxon>Eukaryota</taxon>
        <taxon>Sar</taxon>
        <taxon>Stramenopiles</taxon>
        <taxon>Oomycota</taxon>
        <taxon>Peronosporomycetes</taxon>
        <taxon>Peronosporales</taxon>
        <taxon>Peronosporaceae</taxon>
        <taxon>Peronosclerospora</taxon>
    </lineage>
</organism>
<comment type="caution">
    <text evidence="1">The sequence shown here is derived from an EMBL/GenBank/DDBJ whole genome shotgun (WGS) entry which is preliminary data.</text>
</comment>
<sequence length="189" mass="21460">MTRAVIGAISVEFILYEIISLCGYLHFGTDTRDNILLNCSTEYYVLQPKAVKMPLLVGQLCMAIALFLTTPIDMWPFRSCFLSVYLRINNGKQTPSWKVTHKEYVGCTILSLMLITMCSFFVPFVKIPLNIVGSISVSLLIFIMPEFRRLQSFVVNMRSAAMLCAGIFVGILVLSLTLFKLYGEYYQDF</sequence>
<protein>
    <submittedName>
        <fullName evidence="1">Uncharacterized protein</fullName>
    </submittedName>
</protein>
<dbReference type="EMBL" id="CM047585">
    <property type="protein sequence ID" value="KAI9910940.1"/>
    <property type="molecule type" value="Genomic_DNA"/>
</dbReference>